<comment type="caution">
    <text evidence="1">The sequence shown here is derived from an EMBL/GenBank/DDBJ whole genome shotgun (WGS) entry which is preliminary data.</text>
</comment>
<name>A0A4Y2IU15_ARAVE</name>
<proteinExistence type="predicted"/>
<organism evidence="1 2">
    <name type="scientific">Araneus ventricosus</name>
    <name type="common">Orbweaver spider</name>
    <name type="synonym">Epeira ventricosa</name>
    <dbReference type="NCBI Taxonomy" id="182803"/>
    <lineage>
        <taxon>Eukaryota</taxon>
        <taxon>Metazoa</taxon>
        <taxon>Ecdysozoa</taxon>
        <taxon>Arthropoda</taxon>
        <taxon>Chelicerata</taxon>
        <taxon>Arachnida</taxon>
        <taxon>Araneae</taxon>
        <taxon>Araneomorphae</taxon>
        <taxon>Entelegynae</taxon>
        <taxon>Araneoidea</taxon>
        <taxon>Araneidae</taxon>
        <taxon>Araneus</taxon>
    </lineage>
</organism>
<dbReference type="AlphaFoldDB" id="A0A4Y2IU15"/>
<evidence type="ECO:0000313" key="1">
    <source>
        <dbReference type="EMBL" id="GBM80416.1"/>
    </source>
</evidence>
<protein>
    <submittedName>
        <fullName evidence="1">Uncharacterized protein</fullName>
    </submittedName>
</protein>
<evidence type="ECO:0000313" key="2">
    <source>
        <dbReference type="Proteomes" id="UP000499080"/>
    </source>
</evidence>
<accession>A0A4Y2IU15</accession>
<gene>
    <name evidence="1" type="ORF">AVEN_166268_1</name>
</gene>
<sequence length="107" mass="11840">MHDANSSLTRKPWVSRWRGLCGMHGANSDTHSRKKNPKQTFFLKKDLNADSVNAPAKGVGLDPVVSLICNKSFLISTSLLTLTPYPANQSKCQTKEGEEIEKYVSAF</sequence>
<reference evidence="1 2" key="1">
    <citation type="journal article" date="2019" name="Sci. Rep.">
        <title>Orb-weaving spider Araneus ventricosus genome elucidates the spidroin gene catalogue.</title>
        <authorList>
            <person name="Kono N."/>
            <person name="Nakamura H."/>
            <person name="Ohtoshi R."/>
            <person name="Moran D.A.P."/>
            <person name="Shinohara A."/>
            <person name="Yoshida Y."/>
            <person name="Fujiwara M."/>
            <person name="Mori M."/>
            <person name="Tomita M."/>
            <person name="Arakawa K."/>
        </authorList>
    </citation>
    <scope>NUCLEOTIDE SEQUENCE [LARGE SCALE GENOMIC DNA]</scope>
</reference>
<dbReference type="EMBL" id="BGPR01002881">
    <property type="protein sequence ID" value="GBM80416.1"/>
    <property type="molecule type" value="Genomic_DNA"/>
</dbReference>
<keyword evidence="2" id="KW-1185">Reference proteome</keyword>
<dbReference type="Proteomes" id="UP000499080">
    <property type="component" value="Unassembled WGS sequence"/>
</dbReference>